<evidence type="ECO:0000256" key="1">
    <source>
        <dbReference type="SAM" id="MobiDB-lite"/>
    </source>
</evidence>
<evidence type="ECO:0000259" key="3">
    <source>
        <dbReference type="SMART" id="SM01042"/>
    </source>
</evidence>
<reference evidence="4 5" key="1">
    <citation type="submission" date="2018-12" db="EMBL/GenBank/DDBJ databases">
        <title>Draft genome sequence of Xylaria grammica IHI A82.</title>
        <authorList>
            <person name="Buettner E."/>
            <person name="Kellner H."/>
        </authorList>
    </citation>
    <scope>NUCLEOTIDE SEQUENCE [LARGE SCALE GENOMIC DNA]</scope>
    <source>
        <strain evidence="4 5">IHI A82</strain>
    </source>
</reference>
<dbReference type="GO" id="GO:0055088">
    <property type="term" value="P:lipid homeostasis"/>
    <property type="evidence" value="ECO:0007669"/>
    <property type="project" value="InterPro"/>
</dbReference>
<accession>A0A439D3J7</accession>
<dbReference type="SMART" id="SM01042">
    <property type="entry name" value="Brr6_like_C_C"/>
    <property type="match status" value="1"/>
</dbReference>
<dbReference type="GO" id="GO:0031965">
    <property type="term" value="C:nuclear membrane"/>
    <property type="evidence" value="ECO:0007669"/>
    <property type="project" value="InterPro"/>
</dbReference>
<evidence type="ECO:0000313" key="5">
    <source>
        <dbReference type="Proteomes" id="UP000286045"/>
    </source>
</evidence>
<dbReference type="PANTHER" id="PTHR28136">
    <property type="entry name" value="NUCLEUS EXPORT PROTEIN BRR6"/>
    <property type="match status" value="1"/>
</dbReference>
<dbReference type="PANTHER" id="PTHR28136:SF1">
    <property type="entry name" value="NUCLEUS EXPORT PROTEIN BRL1"/>
    <property type="match status" value="1"/>
</dbReference>
<sequence length="478" mass="53557">MDQRTYESPMEWEYQDTGPMDHTSPFVTQSSKTTQRQGTFGNASGSSIFNQNGFGRTPMTPSKPLPPTPMPMLPPSSSIFTSSHAKTTPAAPSFRNPAFTTPRKPFDIDAMSEISPPESSPAATDGSDFPETPDHDQSLVVSDITATPASISAYKSPFAKKASGKGEISKALFPPRDRIRKRKRHATDKDLGRYRLPYIQPGEGDGSDYDSDESTTQLNRSQSRHKRRKEDGWFGSFLAAIQRHPYAPSILGYWLNFSFSLICVTGTVWIVWSVIAGLHADFAVARSLVRDGILDEMSKCRSDYIDNKCSPIEQRLPAMYQLCEQWYACMNKNPDNLKKIQLGAKSIVEIINEIVDTMSYKTIGLLIILLAVFLFSGRSLYKTAHDYPDFTRPAPAYNQPHHGEHTAPQHVYWEALQPRTPRHALRHFPANDETPESDVSPPKFKALPAPETPSIRRSPSKTERGRSPMKSRSPTKRY</sequence>
<keyword evidence="2" id="KW-0472">Membrane</keyword>
<organism evidence="4 5">
    <name type="scientific">Xylaria grammica</name>
    <dbReference type="NCBI Taxonomy" id="363999"/>
    <lineage>
        <taxon>Eukaryota</taxon>
        <taxon>Fungi</taxon>
        <taxon>Dikarya</taxon>
        <taxon>Ascomycota</taxon>
        <taxon>Pezizomycotina</taxon>
        <taxon>Sordariomycetes</taxon>
        <taxon>Xylariomycetidae</taxon>
        <taxon>Xylariales</taxon>
        <taxon>Xylariaceae</taxon>
        <taxon>Xylaria</taxon>
    </lineage>
</organism>
<dbReference type="InterPro" id="IPR018767">
    <property type="entry name" value="Brl1/Brr6_dom"/>
</dbReference>
<evidence type="ECO:0000256" key="2">
    <source>
        <dbReference type="SAM" id="Phobius"/>
    </source>
</evidence>
<feature type="compositionally biased region" description="Basic residues" evidence="1">
    <location>
        <begin position="467"/>
        <end position="478"/>
    </location>
</feature>
<evidence type="ECO:0000313" key="4">
    <source>
        <dbReference type="EMBL" id="RWA08973.1"/>
    </source>
</evidence>
<feature type="transmembrane region" description="Helical" evidence="2">
    <location>
        <begin position="251"/>
        <end position="272"/>
    </location>
</feature>
<dbReference type="STRING" id="363999.A0A439D3J7"/>
<keyword evidence="5" id="KW-1185">Reference proteome</keyword>
<keyword evidence="2" id="KW-0812">Transmembrane</keyword>
<dbReference type="Proteomes" id="UP000286045">
    <property type="component" value="Unassembled WGS sequence"/>
</dbReference>
<feature type="region of interest" description="Disordered" evidence="1">
    <location>
        <begin position="165"/>
        <end position="226"/>
    </location>
</feature>
<feature type="region of interest" description="Disordered" evidence="1">
    <location>
        <begin position="426"/>
        <end position="478"/>
    </location>
</feature>
<dbReference type="InterPro" id="IPR040202">
    <property type="entry name" value="Brl1/Brr6"/>
</dbReference>
<dbReference type="AlphaFoldDB" id="A0A439D3J7"/>
<feature type="transmembrane region" description="Helical" evidence="2">
    <location>
        <begin position="363"/>
        <end position="381"/>
    </location>
</feature>
<dbReference type="EMBL" id="RYZI01000175">
    <property type="protein sequence ID" value="RWA08973.1"/>
    <property type="molecule type" value="Genomic_DNA"/>
</dbReference>
<keyword evidence="2" id="KW-1133">Transmembrane helix</keyword>
<comment type="caution">
    <text evidence="4">The sequence shown here is derived from an EMBL/GenBank/DDBJ whole genome shotgun (WGS) entry which is preliminary data.</text>
</comment>
<feature type="region of interest" description="Disordered" evidence="1">
    <location>
        <begin position="1"/>
        <end position="136"/>
    </location>
</feature>
<feature type="compositionally biased region" description="Pro residues" evidence="1">
    <location>
        <begin position="61"/>
        <end position="74"/>
    </location>
</feature>
<dbReference type="Pfam" id="PF10104">
    <property type="entry name" value="Brr6_like_C_C"/>
    <property type="match status" value="1"/>
</dbReference>
<feature type="domain" description="Brl1/Brr6" evidence="3">
    <location>
        <begin position="251"/>
        <end position="378"/>
    </location>
</feature>
<feature type="compositionally biased region" description="Polar residues" evidence="1">
    <location>
        <begin position="25"/>
        <end position="54"/>
    </location>
</feature>
<proteinExistence type="predicted"/>
<gene>
    <name evidence="4" type="ORF">EKO27_g6135</name>
</gene>
<protein>
    <recommendedName>
        <fullName evidence="3">Brl1/Brr6 domain-containing protein</fullName>
    </recommendedName>
</protein>
<dbReference type="GO" id="GO:0006998">
    <property type="term" value="P:nuclear envelope organization"/>
    <property type="evidence" value="ECO:0007669"/>
    <property type="project" value="InterPro"/>
</dbReference>
<feature type="compositionally biased region" description="Low complexity" evidence="1">
    <location>
        <begin position="112"/>
        <end position="121"/>
    </location>
</feature>
<name>A0A439D3J7_9PEZI</name>